<dbReference type="AlphaFoldDB" id="A0A1D3L5C7"/>
<proteinExistence type="predicted"/>
<dbReference type="GeneID" id="30413023"/>
<evidence type="ECO:0000313" key="3">
    <source>
        <dbReference type="EMBL" id="SCG86729.1"/>
    </source>
</evidence>
<dbReference type="InterPro" id="IPR025711">
    <property type="entry name" value="PepSY"/>
</dbReference>
<evidence type="ECO:0000259" key="2">
    <source>
        <dbReference type="Pfam" id="PF03413"/>
    </source>
</evidence>
<protein>
    <submittedName>
        <fullName evidence="3">Peptidase propeptide domain-containing protein</fullName>
    </submittedName>
</protein>
<dbReference type="EMBL" id="LT607756">
    <property type="protein sequence ID" value="SCG86729.1"/>
    <property type="molecule type" value="Genomic_DNA"/>
</dbReference>
<feature type="region of interest" description="Disordered" evidence="1">
    <location>
        <begin position="29"/>
        <end position="83"/>
    </location>
</feature>
<reference evidence="3 4" key="1">
    <citation type="submission" date="2016-08" db="EMBL/GenBank/DDBJ databases">
        <authorList>
            <person name="Seilhamer J.J."/>
        </authorList>
    </citation>
    <scope>NUCLEOTIDE SEQUENCE [LARGE SCALE GENOMIC DNA]</scope>
    <source>
        <strain evidence="3">Buetzberg</strain>
    </source>
</reference>
<name>A0A1D3L5C7_9EURY</name>
<dbReference type="RefSeq" id="WP_071907764.1">
    <property type="nucleotide sequence ID" value="NZ_LT607756.1"/>
</dbReference>
<feature type="compositionally biased region" description="Low complexity" evidence="1">
    <location>
        <begin position="36"/>
        <end position="83"/>
    </location>
</feature>
<sequence length="148" mass="14922">MINKKIILSVIIVLLIGFAAAGYQVTTKTPGLWQPTTSTSQSQSSTGDSSQTSAGTSSQGDVQSQSTGTSSEGSQTGGSNVKISSSKAKAIAATYIEQDGASAGTPELKTIDGKSTYIVPVMMNGKQVGEIYIDPETGENLGGAGGAP</sequence>
<accession>A0A1D3L5C7</accession>
<evidence type="ECO:0000256" key="1">
    <source>
        <dbReference type="SAM" id="MobiDB-lite"/>
    </source>
</evidence>
<gene>
    <name evidence="3" type="ORF">MCBB_2188</name>
</gene>
<dbReference type="Pfam" id="PF03413">
    <property type="entry name" value="PepSY"/>
    <property type="match status" value="1"/>
</dbReference>
<keyword evidence="4" id="KW-1185">Reference proteome</keyword>
<dbReference type="KEGG" id="mcub:MCBB_2188"/>
<dbReference type="OrthoDB" id="71550at2157"/>
<feature type="domain" description="PepSY" evidence="2">
    <location>
        <begin position="82"/>
        <end position="142"/>
    </location>
</feature>
<dbReference type="Proteomes" id="UP000094707">
    <property type="component" value="Chromosome I"/>
</dbReference>
<organism evidence="3 4">
    <name type="scientific">Methanobacterium congolense</name>
    <dbReference type="NCBI Taxonomy" id="118062"/>
    <lineage>
        <taxon>Archaea</taxon>
        <taxon>Methanobacteriati</taxon>
        <taxon>Methanobacteriota</taxon>
        <taxon>Methanomada group</taxon>
        <taxon>Methanobacteria</taxon>
        <taxon>Methanobacteriales</taxon>
        <taxon>Methanobacteriaceae</taxon>
        <taxon>Methanobacterium</taxon>
    </lineage>
</organism>
<evidence type="ECO:0000313" key="4">
    <source>
        <dbReference type="Proteomes" id="UP000094707"/>
    </source>
</evidence>